<protein>
    <submittedName>
        <fullName evidence="2">TfoX/Sxy family protein</fullName>
    </submittedName>
</protein>
<dbReference type="AlphaFoldDB" id="A0A5N0E6J3"/>
<reference evidence="2 3" key="1">
    <citation type="submission" date="2019-09" db="EMBL/GenBank/DDBJ databases">
        <authorList>
            <person name="Wang X."/>
        </authorList>
    </citation>
    <scope>NUCLEOTIDE SEQUENCE [LARGE SCALE GENOMIC DNA]</scope>
    <source>
        <strain evidence="2 3">CICC 11023</strain>
    </source>
</reference>
<proteinExistence type="predicted"/>
<dbReference type="Proteomes" id="UP000323876">
    <property type="component" value="Unassembled WGS sequence"/>
</dbReference>
<sequence length="113" mass="12492">MSTDKATVAGILEQLEPLDVRARAMFGEYGLYCDDKLVALIADDHLFVKPTAVATGYADESWLAPPYPGAKDYYRVPAPRLADTAWLGEFVQRTAEVLPVRVPKSRKPSAKPR</sequence>
<dbReference type="SUPFAM" id="SSF159894">
    <property type="entry name" value="YgaC/TfoX-N like"/>
    <property type="match status" value="1"/>
</dbReference>
<dbReference type="EMBL" id="VXLC01000023">
    <property type="protein sequence ID" value="KAA8884049.1"/>
    <property type="molecule type" value="Genomic_DNA"/>
</dbReference>
<gene>
    <name evidence="2" type="ORF">F3087_35920</name>
</gene>
<organism evidence="2 3">
    <name type="scientific">Nocardia colli</name>
    <dbReference type="NCBI Taxonomy" id="2545717"/>
    <lineage>
        <taxon>Bacteria</taxon>
        <taxon>Bacillati</taxon>
        <taxon>Actinomycetota</taxon>
        <taxon>Actinomycetes</taxon>
        <taxon>Mycobacteriales</taxon>
        <taxon>Nocardiaceae</taxon>
        <taxon>Nocardia</taxon>
    </lineage>
</organism>
<keyword evidence="3" id="KW-1185">Reference proteome</keyword>
<evidence type="ECO:0000313" key="2">
    <source>
        <dbReference type="EMBL" id="KAA8884049.1"/>
    </source>
</evidence>
<dbReference type="Pfam" id="PF04993">
    <property type="entry name" value="TfoX_N"/>
    <property type="match status" value="1"/>
</dbReference>
<evidence type="ECO:0000313" key="3">
    <source>
        <dbReference type="Proteomes" id="UP000323876"/>
    </source>
</evidence>
<dbReference type="InterPro" id="IPR007076">
    <property type="entry name" value="TfoX_N"/>
</dbReference>
<accession>A0A5N0E6J3</accession>
<dbReference type="RefSeq" id="WP_150406575.1">
    <property type="nucleotide sequence ID" value="NZ_JBHJYQ010000012.1"/>
</dbReference>
<feature type="domain" description="TfoX N-terminal" evidence="1">
    <location>
        <begin position="19"/>
        <end position="96"/>
    </location>
</feature>
<dbReference type="Gene3D" id="3.30.1460.30">
    <property type="entry name" value="YgaC/TfoX-N like chaperone"/>
    <property type="match status" value="1"/>
</dbReference>
<comment type="caution">
    <text evidence="2">The sequence shown here is derived from an EMBL/GenBank/DDBJ whole genome shotgun (WGS) entry which is preliminary data.</text>
</comment>
<dbReference type="OrthoDB" id="8687154at2"/>
<name>A0A5N0E6J3_9NOCA</name>
<evidence type="ECO:0000259" key="1">
    <source>
        <dbReference type="Pfam" id="PF04993"/>
    </source>
</evidence>